<dbReference type="RefSeq" id="WP_121239824.1">
    <property type="nucleotide sequence ID" value="NZ_BHVV01000001.1"/>
</dbReference>
<keyword evidence="1" id="KW-0732">Signal</keyword>
<dbReference type="InterPro" id="IPR015001">
    <property type="entry name" value="DUF1850"/>
</dbReference>
<keyword evidence="3" id="KW-1185">Reference proteome</keyword>
<dbReference type="Pfam" id="PF08905">
    <property type="entry name" value="DUF1850"/>
    <property type="match status" value="1"/>
</dbReference>
<reference evidence="2 3" key="1">
    <citation type="submission" date="2018-10" db="EMBL/GenBank/DDBJ databases">
        <title>Genomic Encyclopedia of Type Strains, Phase IV (KMG-IV): sequencing the most valuable type-strain genomes for metagenomic binning, comparative biology and taxonomic classification.</title>
        <authorList>
            <person name="Goeker M."/>
        </authorList>
    </citation>
    <scope>NUCLEOTIDE SEQUENCE [LARGE SCALE GENOMIC DNA]</scope>
    <source>
        <strain evidence="2 3">DSM 26916</strain>
    </source>
</reference>
<evidence type="ECO:0000256" key="1">
    <source>
        <dbReference type="SAM" id="SignalP"/>
    </source>
</evidence>
<feature type="signal peptide" evidence="1">
    <location>
        <begin position="1"/>
        <end position="18"/>
    </location>
</feature>
<proteinExistence type="predicted"/>
<evidence type="ECO:0000313" key="3">
    <source>
        <dbReference type="Proteomes" id="UP000268908"/>
    </source>
</evidence>
<accession>A0A497XNU6</accession>
<name>A0A497XNU6_9PROT</name>
<sequence>MALCLVAGAIAATLAVDAFTLAWTHSIEKIRWEEDWRVAGRALVLQQARVRGTGAGMEPPPDAVFENGAWRYRPRLPPQETIRLTHSPHTAGYELCVAGRCGPLAERLPGIDNTAVIEIRNCSP</sequence>
<feature type="chain" id="PRO_5019712178" evidence="1">
    <location>
        <begin position="19"/>
        <end position="124"/>
    </location>
</feature>
<dbReference type="Proteomes" id="UP000268908">
    <property type="component" value="Unassembled WGS sequence"/>
</dbReference>
<protein>
    <submittedName>
        <fullName evidence="2">Uncharacterized protein DUF1850</fullName>
    </submittedName>
</protein>
<gene>
    <name evidence="2" type="ORF">DFR35_0419</name>
</gene>
<organism evidence="2 3">
    <name type="scientific">Sulfurisoma sediminicola</name>
    <dbReference type="NCBI Taxonomy" id="1381557"/>
    <lineage>
        <taxon>Bacteria</taxon>
        <taxon>Pseudomonadati</taxon>
        <taxon>Pseudomonadota</taxon>
        <taxon>Betaproteobacteria</taxon>
        <taxon>Nitrosomonadales</taxon>
        <taxon>Sterolibacteriaceae</taxon>
        <taxon>Sulfurisoma</taxon>
    </lineage>
</organism>
<dbReference type="OrthoDB" id="5298197at2"/>
<dbReference type="AlphaFoldDB" id="A0A497XNU6"/>
<comment type="caution">
    <text evidence="2">The sequence shown here is derived from an EMBL/GenBank/DDBJ whole genome shotgun (WGS) entry which is preliminary data.</text>
</comment>
<evidence type="ECO:0000313" key="2">
    <source>
        <dbReference type="EMBL" id="RLJ67869.1"/>
    </source>
</evidence>
<dbReference type="EMBL" id="RCCI01000004">
    <property type="protein sequence ID" value="RLJ67869.1"/>
    <property type="molecule type" value="Genomic_DNA"/>
</dbReference>